<gene>
    <name evidence="4" type="primary">aroF</name>
    <name evidence="4" type="ORF">RQX22_00120</name>
</gene>
<evidence type="ECO:0000256" key="1">
    <source>
        <dbReference type="ARBA" id="ARBA00022679"/>
    </source>
</evidence>
<evidence type="ECO:0000313" key="5">
    <source>
        <dbReference type="Proteomes" id="UP001259572"/>
    </source>
</evidence>
<dbReference type="InterPro" id="IPR052899">
    <property type="entry name" value="Class-I_DAHP_synthase"/>
</dbReference>
<dbReference type="PANTHER" id="PTHR43018:SF2">
    <property type="entry name" value="PHOSPHO-2-DEHYDRO-3-DEOXYHEPTONATE ALDOLASE"/>
    <property type="match status" value="1"/>
</dbReference>
<keyword evidence="1 4" id="KW-0808">Transferase</keyword>
<organism evidence="4 5">
    <name type="scientific">Sphingosinicella rhizophila</name>
    <dbReference type="NCBI Taxonomy" id="3050082"/>
    <lineage>
        <taxon>Bacteria</taxon>
        <taxon>Pseudomonadati</taxon>
        <taxon>Pseudomonadota</taxon>
        <taxon>Alphaproteobacteria</taxon>
        <taxon>Sphingomonadales</taxon>
        <taxon>Sphingosinicellaceae</taxon>
        <taxon>Sphingosinicella</taxon>
    </lineage>
</organism>
<dbReference type="InterPro" id="IPR041071">
    <property type="entry name" value="DAHP_snth_FXD"/>
</dbReference>
<dbReference type="Pfam" id="PF18152">
    <property type="entry name" value="DAHP_snth_FXD"/>
    <property type="match status" value="1"/>
</dbReference>
<dbReference type="PANTHER" id="PTHR43018">
    <property type="entry name" value="PHOSPHO-2-DEHYDRO-3-DEOXYHEPTONATE ALDOLASE"/>
    <property type="match status" value="1"/>
</dbReference>
<feature type="domain" description="DAHP synthase ferredoxin-like" evidence="3">
    <location>
        <begin position="1"/>
        <end position="67"/>
    </location>
</feature>
<dbReference type="InterPro" id="IPR006218">
    <property type="entry name" value="DAHP1/KDSA"/>
</dbReference>
<dbReference type="EC" id="2.5.1.54" evidence="4"/>
<dbReference type="NCBIfam" id="TIGR01361">
    <property type="entry name" value="DAHP_synth_Bsub"/>
    <property type="match status" value="1"/>
</dbReference>
<dbReference type="InterPro" id="IPR006268">
    <property type="entry name" value="DAHP_syn_2"/>
</dbReference>
<dbReference type="NCBIfam" id="NF006421">
    <property type="entry name" value="PRK08673.1"/>
    <property type="match status" value="1"/>
</dbReference>
<feature type="domain" description="DAHP synthetase I/KDSA" evidence="2">
    <location>
        <begin position="87"/>
        <end position="325"/>
    </location>
</feature>
<dbReference type="RefSeq" id="WP_315722509.1">
    <property type="nucleotide sequence ID" value="NZ_JAVUPU010000001.1"/>
</dbReference>
<sequence>MIIVLKPGVAQESVDEILGLIASKDLKPLHMPGAERVVLGALGDERVLAELSLEGHPDVESVKPILQPYKLVSREIHPHDTVVKIGNVAVGGKEFCVVAGPCAVETPEQVRASADAVKAGGAHAIRAGAYKPRSSPYSFQGHGPDGLRLLAEVGREMGLPIVTEVMDVADVELVAEEADCLQIGARNMQNFGLLKAVGRTRRPILLKRGMAAKVEDLLLAAEYILAEGNEQVILCERGIRTFETATRNTLDLNAIPYIKQKTHLPVMVDPSHGTGVRDLVIPMALAAAACGADGILVEVHENPAKAWSDGAQSLYPEQFEQLMTRLKPVVKAVGRTLGPASAA</sequence>
<comment type="caution">
    <text evidence="4">The sequence shown here is derived from an EMBL/GenBank/DDBJ whole genome shotgun (WGS) entry which is preliminary data.</text>
</comment>
<dbReference type="GO" id="GO:0003849">
    <property type="term" value="F:3-deoxy-7-phosphoheptulonate synthase activity"/>
    <property type="evidence" value="ECO:0007669"/>
    <property type="project" value="UniProtKB-EC"/>
</dbReference>
<dbReference type="Gene3D" id="3.30.70.1140">
    <property type="entry name" value="Phospho-2-dehydro-3-deoxyheptonate aldolase, domain 1"/>
    <property type="match status" value="1"/>
</dbReference>
<name>A0ABU3Q1Q7_9SPHN</name>
<dbReference type="Proteomes" id="UP001259572">
    <property type="component" value="Unassembled WGS sequence"/>
</dbReference>
<dbReference type="Pfam" id="PF00793">
    <property type="entry name" value="DAHP_synth_1"/>
    <property type="match status" value="1"/>
</dbReference>
<reference evidence="4 5" key="1">
    <citation type="submission" date="2023-05" db="EMBL/GenBank/DDBJ databases">
        <authorList>
            <person name="Guo Y."/>
        </authorList>
    </citation>
    <scope>NUCLEOTIDE SEQUENCE [LARGE SCALE GENOMIC DNA]</scope>
    <source>
        <strain evidence="4 5">GR2756</strain>
    </source>
</reference>
<evidence type="ECO:0000259" key="3">
    <source>
        <dbReference type="Pfam" id="PF18152"/>
    </source>
</evidence>
<proteinExistence type="predicted"/>
<dbReference type="EMBL" id="JAVUPU010000001">
    <property type="protein sequence ID" value="MDT9597354.1"/>
    <property type="molecule type" value="Genomic_DNA"/>
</dbReference>
<evidence type="ECO:0000313" key="4">
    <source>
        <dbReference type="EMBL" id="MDT9597354.1"/>
    </source>
</evidence>
<dbReference type="InterPro" id="IPR013785">
    <property type="entry name" value="Aldolase_TIM"/>
</dbReference>
<dbReference type="Gene3D" id="3.20.20.70">
    <property type="entry name" value="Aldolase class I"/>
    <property type="match status" value="1"/>
</dbReference>
<dbReference type="NCBIfam" id="NF009239">
    <property type="entry name" value="PRK12595.1"/>
    <property type="match status" value="1"/>
</dbReference>
<evidence type="ECO:0000259" key="2">
    <source>
        <dbReference type="Pfam" id="PF00793"/>
    </source>
</evidence>
<dbReference type="SUPFAM" id="SSF51569">
    <property type="entry name" value="Aldolase"/>
    <property type="match status" value="1"/>
</dbReference>
<protein>
    <submittedName>
        <fullName evidence="4">3-deoxy-7-phosphoheptulonate synthase</fullName>
        <ecNumber evidence="4">2.5.1.54</ecNumber>
    </submittedName>
</protein>
<keyword evidence="5" id="KW-1185">Reference proteome</keyword>
<accession>A0ABU3Q1Q7</accession>